<reference evidence="2" key="1">
    <citation type="submission" date="2022-11" db="UniProtKB">
        <authorList>
            <consortium name="WormBaseParasite"/>
        </authorList>
    </citation>
    <scope>IDENTIFICATION</scope>
</reference>
<sequence>MKSPAQYLKDAYHPQSTHLVSWITLQMTIMSIRHLGTTCPACPTTKNIAELKLLSTICIPLQSTDPQQTSASSASSFTSKMNLDMTLQII</sequence>
<keyword evidence="1" id="KW-1185">Reference proteome</keyword>
<organism evidence="1 2">
    <name type="scientific">Romanomermis culicivorax</name>
    <name type="common">Nematode worm</name>
    <dbReference type="NCBI Taxonomy" id="13658"/>
    <lineage>
        <taxon>Eukaryota</taxon>
        <taxon>Metazoa</taxon>
        <taxon>Ecdysozoa</taxon>
        <taxon>Nematoda</taxon>
        <taxon>Enoplea</taxon>
        <taxon>Dorylaimia</taxon>
        <taxon>Mermithida</taxon>
        <taxon>Mermithoidea</taxon>
        <taxon>Mermithidae</taxon>
        <taxon>Romanomermis</taxon>
    </lineage>
</organism>
<evidence type="ECO:0000313" key="1">
    <source>
        <dbReference type="Proteomes" id="UP000887565"/>
    </source>
</evidence>
<dbReference type="Proteomes" id="UP000887565">
    <property type="component" value="Unplaced"/>
</dbReference>
<evidence type="ECO:0000313" key="2">
    <source>
        <dbReference type="WBParaSite" id="nRc.2.0.1.t45578-RA"/>
    </source>
</evidence>
<protein>
    <submittedName>
        <fullName evidence="2">Uncharacterized protein</fullName>
    </submittedName>
</protein>
<proteinExistence type="predicted"/>
<accession>A0A915L3D0</accession>
<name>A0A915L3D0_ROMCU</name>
<dbReference type="AlphaFoldDB" id="A0A915L3D0"/>
<dbReference type="WBParaSite" id="nRc.2.0.1.t45578-RA">
    <property type="protein sequence ID" value="nRc.2.0.1.t45578-RA"/>
    <property type="gene ID" value="nRc.2.0.1.g45578"/>
</dbReference>